<evidence type="ECO:0000256" key="1">
    <source>
        <dbReference type="ARBA" id="ARBA00001946"/>
    </source>
</evidence>
<evidence type="ECO:0000313" key="8">
    <source>
        <dbReference type="Proteomes" id="UP000786183"/>
    </source>
</evidence>
<dbReference type="Gene3D" id="1.10.600.10">
    <property type="entry name" value="Farnesyl Diphosphate Synthase"/>
    <property type="match status" value="1"/>
</dbReference>
<gene>
    <name evidence="7" type="ORF">AVCANL283_03785</name>
</gene>
<comment type="similarity">
    <text evidence="2 6">Belongs to the FPP/GGPP synthase family.</text>
</comment>
<accession>A0ABS7WTI0</accession>
<protein>
    <submittedName>
        <fullName evidence="7">Polyprenyl synthetase family protein</fullName>
    </submittedName>
</protein>
<dbReference type="PANTHER" id="PTHR12001">
    <property type="entry name" value="GERANYLGERANYL PYROPHOSPHATE SYNTHASE"/>
    <property type="match status" value="1"/>
</dbReference>
<sequence>MDKIDFYMNEFVKDLKHKSIFEYLKNVNQGKRLRSKLILKIAQPSDEAYKLCAVIECIHLASLMHDDVIDEALTRRNTPSINAIYGDKTAIMLGDILYSIAFYNLTSFKQEISACVGLAVALLSSGELLDVELGESFNEDENKYYEMIYKKTSSLIEASAYAAALLVDKKDALNYKEFGKNLGIAFQIVDDILDITQDEATLGKPNLNDYKEGKVTLPYIMLDRALKDEDKKRLRAYFAQTLNKEEQSWIKEQFAKYDIINKSIKIAQEYGEKALKCVDNPDLQDIVKKMIFREF</sequence>
<keyword evidence="5" id="KW-0460">Magnesium</keyword>
<evidence type="ECO:0000313" key="7">
    <source>
        <dbReference type="EMBL" id="MBZ7987234.1"/>
    </source>
</evidence>
<comment type="cofactor">
    <cofactor evidence="1">
        <name>Mg(2+)</name>
        <dbReference type="ChEBI" id="CHEBI:18420"/>
    </cofactor>
</comment>
<comment type="caution">
    <text evidence="7">The sequence shown here is derived from an EMBL/GenBank/DDBJ whole genome shotgun (WGS) entry which is preliminary data.</text>
</comment>
<evidence type="ECO:0000256" key="2">
    <source>
        <dbReference type="ARBA" id="ARBA00006706"/>
    </source>
</evidence>
<keyword evidence="8" id="KW-1185">Reference proteome</keyword>
<dbReference type="InterPro" id="IPR033749">
    <property type="entry name" value="Polyprenyl_synt_CS"/>
</dbReference>
<dbReference type="EMBL" id="JACGBB010000006">
    <property type="protein sequence ID" value="MBZ7987234.1"/>
    <property type="molecule type" value="Genomic_DNA"/>
</dbReference>
<dbReference type="PROSITE" id="PS00444">
    <property type="entry name" value="POLYPRENYL_SYNTHASE_2"/>
    <property type="match status" value="1"/>
</dbReference>
<evidence type="ECO:0000256" key="6">
    <source>
        <dbReference type="RuleBase" id="RU004466"/>
    </source>
</evidence>
<dbReference type="InterPro" id="IPR000092">
    <property type="entry name" value="Polyprenyl_synt"/>
</dbReference>
<dbReference type="SFLD" id="SFLDS00005">
    <property type="entry name" value="Isoprenoid_Synthase_Type_I"/>
    <property type="match status" value="1"/>
</dbReference>
<evidence type="ECO:0000256" key="4">
    <source>
        <dbReference type="ARBA" id="ARBA00022723"/>
    </source>
</evidence>
<proteinExistence type="inferred from homology"/>
<keyword evidence="4" id="KW-0479">Metal-binding</keyword>
<evidence type="ECO:0000256" key="5">
    <source>
        <dbReference type="ARBA" id="ARBA00022842"/>
    </source>
</evidence>
<reference evidence="7 8" key="1">
    <citation type="submission" date="2020-07" db="EMBL/GenBank/DDBJ databases">
        <title>Transfer of Campylobacter canadensis to the novel genus Avispirillum gen. nov., that also includes two novel species recovered from migratory waterfowl: Avispirillum anseris sp. nov. and Avispirillum brantae sp. nov.</title>
        <authorList>
            <person name="Miller W.G."/>
            <person name="Chapman M.H."/>
            <person name="Yee E."/>
            <person name="Inglis G.D."/>
        </authorList>
    </citation>
    <scope>NUCLEOTIDE SEQUENCE [LARGE SCALE GENOMIC DNA]</scope>
    <source>
        <strain evidence="7 8">L283</strain>
    </source>
</reference>
<dbReference type="RefSeq" id="WP_172231402.1">
    <property type="nucleotide sequence ID" value="NZ_CP035946.1"/>
</dbReference>
<dbReference type="CDD" id="cd00685">
    <property type="entry name" value="Trans_IPPS_HT"/>
    <property type="match status" value="1"/>
</dbReference>
<dbReference type="Proteomes" id="UP000786183">
    <property type="component" value="Unassembled WGS sequence"/>
</dbReference>
<organism evidence="7 8">
    <name type="scientific">Campylobacter canadensis</name>
    <dbReference type="NCBI Taxonomy" id="449520"/>
    <lineage>
        <taxon>Bacteria</taxon>
        <taxon>Pseudomonadati</taxon>
        <taxon>Campylobacterota</taxon>
        <taxon>Epsilonproteobacteria</taxon>
        <taxon>Campylobacterales</taxon>
        <taxon>Campylobacteraceae</taxon>
        <taxon>Campylobacter</taxon>
    </lineage>
</organism>
<keyword evidence="3 6" id="KW-0808">Transferase</keyword>
<dbReference type="Pfam" id="PF00348">
    <property type="entry name" value="polyprenyl_synt"/>
    <property type="match status" value="1"/>
</dbReference>
<dbReference type="SUPFAM" id="SSF48576">
    <property type="entry name" value="Terpenoid synthases"/>
    <property type="match status" value="1"/>
</dbReference>
<evidence type="ECO:0000256" key="3">
    <source>
        <dbReference type="ARBA" id="ARBA00022679"/>
    </source>
</evidence>
<name>A0ABS7WTI0_9BACT</name>
<dbReference type="InterPro" id="IPR008949">
    <property type="entry name" value="Isoprenoid_synthase_dom_sf"/>
</dbReference>
<dbReference type="PANTHER" id="PTHR12001:SF69">
    <property type="entry name" value="ALL TRANS-POLYPRENYL-DIPHOSPHATE SYNTHASE PDSS1"/>
    <property type="match status" value="1"/>
</dbReference>